<keyword evidence="4" id="KW-0732">Signal</keyword>
<sequence length="396" mass="43918">MRVILPLAAILLLAAASLAYASRRFSLPEPTGPYPVGTRILYLNEPGRALDGTPDPQGTRPLVVQIWYPAVPSAAPIANARRLKETTWRDAYLAAVPTHSRWNAPVAVTHEPLRVLLFSPRWRGERTQNTIAFEELASHGYVVAAVDHPLNAERMELADGTVVYGSQQLQGPYGNQATAQQQISYWNEQLYIWAADMRATLDKLSALNDDPRDPLHARLDTQHVGAWGHSFGGAAALQLCGLDPRVVAAVNLDGWSFAGLDQRNADQRIMLVYEDVSRQRELDLSAQPALRGTEDRMDRLDFQLTRDSLEHYGGLRVFVEGTQHADFSDQPILPQIENGKMTGPIDPQRSQQVLRALLLGFFDESLRGKPSPLLSPGQGQFPEVRVERWATPAASR</sequence>
<dbReference type="PANTHER" id="PTHR10272">
    <property type="entry name" value="PLATELET-ACTIVATING FACTOR ACETYLHYDROLASE"/>
    <property type="match status" value="1"/>
</dbReference>
<keyword evidence="1 5" id="KW-0378">Hydrolase</keyword>
<evidence type="ECO:0000256" key="3">
    <source>
        <dbReference type="ARBA" id="ARBA00023098"/>
    </source>
</evidence>
<evidence type="ECO:0000313" key="5">
    <source>
        <dbReference type="EMBL" id="SEG52684.1"/>
    </source>
</evidence>
<accession>A0A1H6AWI4</accession>
<evidence type="ECO:0000256" key="4">
    <source>
        <dbReference type="SAM" id="SignalP"/>
    </source>
</evidence>
<feature type="chain" id="PRO_5009293121" evidence="4">
    <location>
        <begin position="22"/>
        <end position="396"/>
    </location>
</feature>
<name>A0A1H6AWI4_9BACT</name>
<keyword evidence="3" id="KW-0443">Lipid metabolism</keyword>
<dbReference type="PANTHER" id="PTHR10272:SF0">
    <property type="entry name" value="PLATELET-ACTIVATING FACTOR ACETYLHYDROLASE"/>
    <property type="match status" value="1"/>
</dbReference>
<feature type="signal peptide" evidence="4">
    <location>
        <begin position="1"/>
        <end position="21"/>
    </location>
</feature>
<organism evidence="5 6">
    <name type="scientific">Bryocella elongata</name>
    <dbReference type="NCBI Taxonomy" id="863522"/>
    <lineage>
        <taxon>Bacteria</taxon>
        <taxon>Pseudomonadati</taxon>
        <taxon>Acidobacteriota</taxon>
        <taxon>Terriglobia</taxon>
        <taxon>Terriglobales</taxon>
        <taxon>Acidobacteriaceae</taxon>
        <taxon>Bryocella</taxon>
    </lineage>
</organism>
<dbReference type="OrthoDB" id="9814760at2"/>
<dbReference type="Pfam" id="PF03403">
    <property type="entry name" value="PAF-AH_p_II"/>
    <property type="match status" value="1"/>
</dbReference>
<keyword evidence="6" id="KW-1185">Reference proteome</keyword>
<evidence type="ECO:0000313" key="6">
    <source>
        <dbReference type="Proteomes" id="UP000236728"/>
    </source>
</evidence>
<keyword evidence="2" id="KW-0442">Lipid degradation</keyword>
<dbReference type="EMBL" id="FNVA01000006">
    <property type="protein sequence ID" value="SEG52684.1"/>
    <property type="molecule type" value="Genomic_DNA"/>
</dbReference>
<dbReference type="GO" id="GO:0016042">
    <property type="term" value="P:lipid catabolic process"/>
    <property type="evidence" value="ECO:0007669"/>
    <property type="project" value="UniProtKB-KW"/>
</dbReference>
<reference evidence="5 6" key="1">
    <citation type="submission" date="2016-10" db="EMBL/GenBank/DDBJ databases">
        <authorList>
            <person name="de Groot N.N."/>
        </authorList>
    </citation>
    <scope>NUCLEOTIDE SEQUENCE [LARGE SCALE GENOMIC DNA]</scope>
    <source>
        <strain evidence="5 6">DSM 22489</strain>
    </source>
</reference>
<dbReference type="Gene3D" id="3.40.50.1820">
    <property type="entry name" value="alpha/beta hydrolase"/>
    <property type="match status" value="1"/>
</dbReference>
<dbReference type="AlphaFoldDB" id="A0A1H6AWI4"/>
<dbReference type="SUPFAM" id="SSF53474">
    <property type="entry name" value="alpha/beta-Hydrolases"/>
    <property type="match status" value="1"/>
</dbReference>
<protein>
    <submittedName>
        <fullName evidence="5">Platelet-activating factor acetylhydrolase, isoform II</fullName>
    </submittedName>
</protein>
<evidence type="ECO:0000256" key="1">
    <source>
        <dbReference type="ARBA" id="ARBA00022801"/>
    </source>
</evidence>
<dbReference type="InterPro" id="IPR029058">
    <property type="entry name" value="AB_hydrolase_fold"/>
</dbReference>
<evidence type="ECO:0000256" key="2">
    <source>
        <dbReference type="ARBA" id="ARBA00022963"/>
    </source>
</evidence>
<proteinExistence type="predicted"/>
<dbReference type="GO" id="GO:0003847">
    <property type="term" value="F:1-alkyl-2-acetylglycerophosphocholine esterase activity"/>
    <property type="evidence" value="ECO:0007669"/>
    <property type="project" value="TreeGrafter"/>
</dbReference>
<dbReference type="Proteomes" id="UP000236728">
    <property type="component" value="Unassembled WGS sequence"/>
</dbReference>
<gene>
    <name evidence="5" type="ORF">SAMN05421819_3311</name>
</gene>